<proteinExistence type="predicted"/>
<reference evidence="4" key="1">
    <citation type="journal article" date="2021" name="PeerJ">
        <title>Extensive microbial diversity within the chicken gut microbiome revealed by metagenomics and culture.</title>
        <authorList>
            <person name="Gilroy R."/>
            <person name="Ravi A."/>
            <person name="Getino M."/>
            <person name="Pursley I."/>
            <person name="Horton D.L."/>
            <person name="Alikhan N.F."/>
            <person name="Baker D."/>
            <person name="Gharbi K."/>
            <person name="Hall N."/>
            <person name="Watson M."/>
            <person name="Adriaenssens E.M."/>
            <person name="Foster-Nyarko E."/>
            <person name="Jarju S."/>
            <person name="Secka A."/>
            <person name="Antonio M."/>
            <person name="Oren A."/>
            <person name="Chaudhuri R.R."/>
            <person name="La Ragione R."/>
            <person name="Hildebrand F."/>
            <person name="Pallen M.J."/>
        </authorList>
    </citation>
    <scope>NUCLEOTIDE SEQUENCE</scope>
    <source>
        <strain evidence="4">ChiHcolR34-3080</strain>
    </source>
</reference>
<accession>A0A9D1QA86</accession>
<gene>
    <name evidence="4" type="ORF">H9890_05990</name>
</gene>
<feature type="signal peptide" evidence="2">
    <location>
        <begin position="1"/>
        <end position="21"/>
    </location>
</feature>
<dbReference type="PANTHER" id="PTHR35936">
    <property type="entry name" value="MEMBRANE-BOUND LYTIC MUREIN TRANSGLYCOSYLASE F"/>
    <property type="match status" value="1"/>
</dbReference>
<protein>
    <submittedName>
        <fullName evidence="4">Transporter substrate-binding domain-containing protein</fullName>
    </submittedName>
</protein>
<comment type="caution">
    <text evidence="4">The sequence shown here is derived from an EMBL/GenBank/DDBJ whole genome shotgun (WGS) entry which is preliminary data.</text>
</comment>
<dbReference type="PANTHER" id="PTHR35936:SF34">
    <property type="entry name" value="ABC TRANSPORTER EXTRACELLULAR-BINDING PROTEIN YCKB-RELATED"/>
    <property type="match status" value="1"/>
</dbReference>
<evidence type="ECO:0000256" key="2">
    <source>
        <dbReference type="SAM" id="SignalP"/>
    </source>
</evidence>
<evidence type="ECO:0000256" key="1">
    <source>
        <dbReference type="ARBA" id="ARBA00022729"/>
    </source>
</evidence>
<dbReference type="SUPFAM" id="SSF53850">
    <property type="entry name" value="Periplasmic binding protein-like II"/>
    <property type="match status" value="1"/>
</dbReference>
<keyword evidence="1 2" id="KW-0732">Signal</keyword>
<reference evidence="4" key="2">
    <citation type="submission" date="2021-04" db="EMBL/GenBank/DDBJ databases">
        <authorList>
            <person name="Gilroy R."/>
        </authorList>
    </citation>
    <scope>NUCLEOTIDE SEQUENCE</scope>
    <source>
        <strain evidence="4">ChiHcolR34-3080</strain>
    </source>
</reference>
<feature type="domain" description="Solute-binding protein family 3/N-terminal" evidence="3">
    <location>
        <begin position="72"/>
        <end position="290"/>
    </location>
</feature>
<dbReference type="Pfam" id="PF00497">
    <property type="entry name" value="SBP_bac_3"/>
    <property type="match status" value="1"/>
</dbReference>
<evidence type="ECO:0000259" key="3">
    <source>
        <dbReference type="SMART" id="SM00062"/>
    </source>
</evidence>
<dbReference type="Gene3D" id="3.40.190.10">
    <property type="entry name" value="Periplasmic binding protein-like II"/>
    <property type="match status" value="2"/>
</dbReference>
<dbReference type="EMBL" id="DXHQ01000071">
    <property type="protein sequence ID" value="HIW08934.1"/>
    <property type="molecule type" value="Genomic_DNA"/>
</dbReference>
<name>A0A9D1QA86_9FIRM</name>
<dbReference type="PROSITE" id="PS51257">
    <property type="entry name" value="PROKAR_LIPOPROTEIN"/>
    <property type="match status" value="1"/>
</dbReference>
<dbReference type="AlphaFoldDB" id="A0A9D1QA86"/>
<dbReference type="Proteomes" id="UP000823933">
    <property type="component" value="Unassembled WGS sequence"/>
</dbReference>
<dbReference type="InterPro" id="IPR001638">
    <property type="entry name" value="Solute-binding_3/MltF_N"/>
</dbReference>
<dbReference type="SMART" id="SM00062">
    <property type="entry name" value="PBPb"/>
    <property type="match status" value="1"/>
</dbReference>
<organism evidence="4 5">
    <name type="scientific">Candidatus Faecalibacterium intestinigallinarum</name>
    <dbReference type="NCBI Taxonomy" id="2838581"/>
    <lineage>
        <taxon>Bacteria</taxon>
        <taxon>Bacillati</taxon>
        <taxon>Bacillota</taxon>
        <taxon>Clostridia</taxon>
        <taxon>Eubacteriales</taxon>
        <taxon>Oscillospiraceae</taxon>
        <taxon>Faecalibacterium</taxon>
    </lineage>
</organism>
<evidence type="ECO:0000313" key="4">
    <source>
        <dbReference type="EMBL" id="HIW08934.1"/>
    </source>
</evidence>
<evidence type="ECO:0000313" key="5">
    <source>
        <dbReference type="Proteomes" id="UP000823933"/>
    </source>
</evidence>
<sequence length="295" mass="30820">MRKWKKAVSMMLTAAMALSFAACGGSASSASSAASSAAGSSEAASAADSAASAGDVASSTKSDVAYVQDKGTLVVGMTDFAPMDYRDENGEWIGFDADMAKAFAEYLGVEVEFLEINWDNKLMELDTKGVDAIWNGMTITDEVTNGASVSEPYCNNGQVVVLPADKAADYQDVESLSGLNFAVENGSAGAAQLDELGIAYVAKTTQADALMEVASGASDACVIDLLMAGAMIGEGTSYPDLTYTVQLNSEEYGVGFRKGSDLADAFNTFWKEAYDDGTVMEVATTYGVQESVIEQ</sequence>
<feature type="chain" id="PRO_5039005951" evidence="2">
    <location>
        <begin position="22"/>
        <end position="295"/>
    </location>
</feature>